<gene>
    <name evidence="2" type="ORF">SAMN02746011_00224</name>
</gene>
<evidence type="ECO:0000313" key="2">
    <source>
        <dbReference type="EMBL" id="SJZ31590.1"/>
    </source>
</evidence>
<accession>A0A1T4JN27</accession>
<organism evidence="2 3">
    <name type="scientific">Globicatella sulfidifaciens DSM 15739</name>
    <dbReference type="NCBI Taxonomy" id="1121925"/>
    <lineage>
        <taxon>Bacteria</taxon>
        <taxon>Bacillati</taxon>
        <taxon>Bacillota</taxon>
        <taxon>Bacilli</taxon>
        <taxon>Lactobacillales</taxon>
        <taxon>Aerococcaceae</taxon>
        <taxon>Globicatella</taxon>
    </lineage>
</organism>
<evidence type="ECO:0000256" key="1">
    <source>
        <dbReference type="SAM" id="Coils"/>
    </source>
</evidence>
<reference evidence="3" key="1">
    <citation type="submission" date="2017-02" db="EMBL/GenBank/DDBJ databases">
        <authorList>
            <person name="Varghese N."/>
            <person name="Submissions S."/>
        </authorList>
    </citation>
    <scope>NUCLEOTIDE SEQUENCE [LARGE SCALE GENOMIC DNA]</scope>
    <source>
        <strain evidence="3">DSM 15739</strain>
    </source>
</reference>
<evidence type="ECO:0000313" key="3">
    <source>
        <dbReference type="Proteomes" id="UP000189941"/>
    </source>
</evidence>
<name>A0A1T4JN27_9LACT</name>
<proteinExistence type="predicted"/>
<dbReference type="Proteomes" id="UP000189941">
    <property type="component" value="Unassembled WGS sequence"/>
</dbReference>
<keyword evidence="1" id="KW-0175">Coiled coil</keyword>
<sequence length="40" mass="4675">MSELELMEENRKLKQKLTEAEKENDFLKKAAAFFAKETGK</sequence>
<dbReference type="AlphaFoldDB" id="A0A1T4JN27"/>
<dbReference type="STRING" id="1121925.SAMN02746011_00224"/>
<protein>
    <submittedName>
        <fullName evidence="2">Transposase</fullName>
    </submittedName>
</protein>
<feature type="coiled-coil region" evidence="1">
    <location>
        <begin position="3"/>
        <end position="37"/>
    </location>
</feature>
<keyword evidence="3" id="KW-1185">Reference proteome</keyword>
<dbReference type="EMBL" id="FUWO01000001">
    <property type="protein sequence ID" value="SJZ31590.1"/>
    <property type="molecule type" value="Genomic_DNA"/>
</dbReference>